<feature type="transmembrane region" description="Helical" evidence="6">
    <location>
        <begin position="369"/>
        <end position="389"/>
    </location>
</feature>
<evidence type="ECO:0000259" key="8">
    <source>
        <dbReference type="Pfam" id="PF12821"/>
    </source>
</evidence>
<comment type="caution">
    <text evidence="9">The sequence shown here is derived from an EMBL/GenBank/DDBJ whole genome shotgun (WGS) entry which is preliminary data.</text>
</comment>
<name>A0ABS8NH07_9BACT</name>
<dbReference type="Pfam" id="PF12821">
    <property type="entry name" value="ThrE_2"/>
    <property type="match status" value="1"/>
</dbReference>
<evidence type="ECO:0000256" key="3">
    <source>
        <dbReference type="ARBA" id="ARBA00022989"/>
    </source>
</evidence>
<keyword evidence="3 6" id="KW-1133">Transmembrane helix</keyword>
<feature type="domain" description="Threonine/serine exporter-like N-terminal" evidence="7">
    <location>
        <begin position="10"/>
        <end position="244"/>
    </location>
</feature>
<comment type="subcellular location">
    <subcellularLocation>
        <location evidence="1">Membrane</location>
        <topology evidence="1">Multi-pass membrane protein</topology>
    </subcellularLocation>
</comment>
<feature type="transmembrane region" description="Helical" evidence="6">
    <location>
        <begin position="136"/>
        <end position="156"/>
    </location>
</feature>
<protein>
    <submittedName>
        <fullName evidence="9">Threonine/serine exporter family protein</fullName>
    </submittedName>
</protein>
<dbReference type="EMBL" id="JAJKFW010000022">
    <property type="protein sequence ID" value="MCC9642841.1"/>
    <property type="molecule type" value="Genomic_DNA"/>
</dbReference>
<dbReference type="RefSeq" id="WP_230273792.1">
    <property type="nucleotide sequence ID" value="NZ_JAJKFW010000022.1"/>
</dbReference>
<evidence type="ECO:0000256" key="2">
    <source>
        <dbReference type="ARBA" id="ARBA00022692"/>
    </source>
</evidence>
<reference evidence="9" key="1">
    <citation type="submission" date="2021-11" db="EMBL/GenBank/DDBJ databases">
        <title>Genome sequence.</title>
        <authorList>
            <person name="Sun Q."/>
        </authorList>
    </citation>
    <scope>NUCLEOTIDE SEQUENCE</scope>
    <source>
        <strain evidence="9">JC740</strain>
    </source>
</reference>
<feature type="transmembrane region" description="Helical" evidence="6">
    <location>
        <begin position="262"/>
        <end position="280"/>
    </location>
</feature>
<dbReference type="InterPro" id="IPR051361">
    <property type="entry name" value="ThrE/Ser_Exporter"/>
</dbReference>
<feature type="transmembrane region" description="Helical" evidence="6">
    <location>
        <begin position="332"/>
        <end position="357"/>
    </location>
</feature>
<accession>A0ABS8NH07</accession>
<proteinExistence type="inferred from homology"/>
<feature type="domain" description="Threonine/Serine exporter ThrE" evidence="8">
    <location>
        <begin position="274"/>
        <end position="392"/>
    </location>
</feature>
<keyword evidence="10" id="KW-1185">Reference proteome</keyword>
<evidence type="ECO:0000313" key="10">
    <source>
        <dbReference type="Proteomes" id="UP001430306"/>
    </source>
</evidence>
<feature type="transmembrane region" description="Helical" evidence="6">
    <location>
        <begin position="221"/>
        <end position="242"/>
    </location>
</feature>
<comment type="similarity">
    <text evidence="5">Belongs to the ThrE exporter (TC 2.A.79) family.</text>
</comment>
<sequence length="414" mass="43462">MNSDVSSKQLVLELARSLHACGSPAYELDLEMEQVSASLGHEASFFSTPTALFVTFGGDDTRLIRVYPSDTNLGRYAALFELQREIQENQLNTPAAWQRLSEINAMSEGYGTVTQILSHGGVAACISVLVGGDIRTTLSAGVVGLMVGILVTWLTAQRHQVHLINVAAGFLASSVACSIQAYSGTGNFEITSLAALILLVPGLHLTISINELATQNLASGSARFSGAMTTLLTIVFGVSMGYGLVDALIPIPPSVQLDSPDWFASSLVLVPIGLCVAVTFRTRYRDIPWLLASTLLGYGVLRLAGTVFGPFASVGIAAFVTGVTSHHASARLGLPTAVMLLPALLLLVPGSLGFSGLSQIMLKEDLPSGIHLTATMMLTAVSIVAGLLLTDVVVSRSDKQSLESPTTNASESSD</sequence>
<evidence type="ECO:0000256" key="5">
    <source>
        <dbReference type="ARBA" id="ARBA00034125"/>
    </source>
</evidence>
<dbReference type="Proteomes" id="UP001430306">
    <property type="component" value="Unassembled WGS sequence"/>
</dbReference>
<dbReference type="Pfam" id="PF06738">
    <property type="entry name" value="ThrE"/>
    <property type="match status" value="1"/>
</dbReference>
<evidence type="ECO:0000256" key="6">
    <source>
        <dbReference type="SAM" id="Phobius"/>
    </source>
</evidence>
<evidence type="ECO:0000256" key="4">
    <source>
        <dbReference type="ARBA" id="ARBA00023136"/>
    </source>
</evidence>
<feature type="transmembrane region" description="Helical" evidence="6">
    <location>
        <begin position="188"/>
        <end position="209"/>
    </location>
</feature>
<feature type="transmembrane region" description="Helical" evidence="6">
    <location>
        <begin position="163"/>
        <end position="182"/>
    </location>
</feature>
<dbReference type="PANTHER" id="PTHR31082">
    <property type="entry name" value="PHEROMONE-REGULATED MEMBRANE PROTEIN 10"/>
    <property type="match status" value="1"/>
</dbReference>
<keyword evidence="4 6" id="KW-0472">Membrane</keyword>
<keyword evidence="2 6" id="KW-0812">Transmembrane</keyword>
<dbReference type="PANTHER" id="PTHR31082:SF4">
    <property type="entry name" value="PHEROMONE-REGULATED MEMBRANE PROTEIN 10"/>
    <property type="match status" value="1"/>
</dbReference>
<evidence type="ECO:0000259" key="7">
    <source>
        <dbReference type="Pfam" id="PF06738"/>
    </source>
</evidence>
<feature type="transmembrane region" description="Helical" evidence="6">
    <location>
        <begin position="300"/>
        <end position="320"/>
    </location>
</feature>
<evidence type="ECO:0000313" key="9">
    <source>
        <dbReference type="EMBL" id="MCC9642841.1"/>
    </source>
</evidence>
<gene>
    <name evidence="9" type="ORF">LOC71_11190</name>
</gene>
<dbReference type="InterPro" id="IPR010619">
    <property type="entry name" value="ThrE-like_N"/>
</dbReference>
<organism evidence="9 10">
    <name type="scientific">Rhodopirellula halodulae</name>
    <dbReference type="NCBI Taxonomy" id="2894198"/>
    <lineage>
        <taxon>Bacteria</taxon>
        <taxon>Pseudomonadati</taxon>
        <taxon>Planctomycetota</taxon>
        <taxon>Planctomycetia</taxon>
        <taxon>Pirellulales</taxon>
        <taxon>Pirellulaceae</taxon>
        <taxon>Rhodopirellula</taxon>
    </lineage>
</organism>
<evidence type="ECO:0000256" key="1">
    <source>
        <dbReference type="ARBA" id="ARBA00004141"/>
    </source>
</evidence>
<dbReference type="InterPro" id="IPR024528">
    <property type="entry name" value="ThrE_2"/>
</dbReference>
<feature type="transmembrane region" description="Helical" evidence="6">
    <location>
        <begin position="109"/>
        <end position="130"/>
    </location>
</feature>